<reference evidence="2 3" key="1">
    <citation type="submission" date="2024-03" db="EMBL/GenBank/DDBJ databases">
        <title>Adaptation during the transition from Ophiocordyceps entomopathogen to insect associate is accompanied by gene loss and intensified selection.</title>
        <authorList>
            <person name="Ward C.M."/>
            <person name="Onetto C.A."/>
            <person name="Borneman A.R."/>
        </authorList>
    </citation>
    <scope>NUCLEOTIDE SEQUENCE [LARGE SCALE GENOMIC DNA]</scope>
    <source>
        <strain evidence="2">AWRI1</strain>
        <tissue evidence="2">Single Adult Female</tissue>
    </source>
</reference>
<name>A0AAN9T2M1_9HEMI</name>
<dbReference type="GO" id="GO:0000977">
    <property type="term" value="F:RNA polymerase II transcription regulatory region sequence-specific DNA binding"/>
    <property type="evidence" value="ECO:0007669"/>
    <property type="project" value="TreeGrafter"/>
</dbReference>
<feature type="region of interest" description="Disordered" evidence="1">
    <location>
        <begin position="248"/>
        <end position="341"/>
    </location>
</feature>
<protein>
    <submittedName>
        <fullName evidence="2">Uncharacterized protein</fullName>
    </submittedName>
</protein>
<comment type="caution">
    <text evidence="2">The sequence shown here is derived from an EMBL/GenBank/DDBJ whole genome shotgun (WGS) entry which is preliminary data.</text>
</comment>
<accession>A0AAN9T2M1</accession>
<evidence type="ECO:0000313" key="3">
    <source>
        <dbReference type="Proteomes" id="UP001367676"/>
    </source>
</evidence>
<feature type="compositionally biased region" description="Polar residues" evidence="1">
    <location>
        <begin position="328"/>
        <end position="341"/>
    </location>
</feature>
<dbReference type="EMBL" id="JBBCAQ010000041">
    <property type="protein sequence ID" value="KAK7571120.1"/>
    <property type="molecule type" value="Genomic_DNA"/>
</dbReference>
<proteinExistence type="predicted"/>
<evidence type="ECO:0000313" key="2">
    <source>
        <dbReference type="EMBL" id="KAK7571120.1"/>
    </source>
</evidence>
<feature type="compositionally biased region" description="Low complexity" evidence="1">
    <location>
        <begin position="216"/>
        <end position="227"/>
    </location>
</feature>
<feature type="region of interest" description="Disordered" evidence="1">
    <location>
        <begin position="216"/>
        <end position="235"/>
    </location>
</feature>
<dbReference type="PANTHER" id="PTHR21552:SF2">
    <property type="entry name" value="CREB3 REGULATORY FACTOR"/>
    <property type="match status" value="1"/>
</dbReference>
<dbReference type="AlphaFoldDB" id="A0AAN9T2M1"/>
<feature type="compositionally biased region" description="Low complexity" evidence="1">
    <location>
        <begin position="278"/>
        <end position="300"/>
    </location>
</feature>
<dbReference type="InterPro" id="IPR039165">
    <property type="entry name" value="CREBRF"/>
</dbReference>
<dbReference type="PANTHER" id="PTHR21552">
    <property type="entry name" value="ADULT RETINA PROTEIN"/>
    <property type="match status" value="1"/>
</dbReference>
<keyword evidence="3" id="KW-1185">Reference proteome</keyword>
<organism evidence="2 3">
    <name type="scientific">Parthenolecanium corni</name>
    <dbReference type="NCBI Taxonomy" id="536013"/>
    <lineage>
        <taxon>Eukaryota</taxon>
        <taxon>Metazoa</taxon>
        <taxon>Ecdysozoa</taxon>
        <taxon>Arthropoda</taxon>
        <taxon>Hexapoda</taxon>
        <taxon>Insecta</taxon>
        <taxon>Pterygota</taxon>
        <taxon>Neoptera</taxon>
        <taxon>Paraneoptera</taxon>
        <taxon>Hemiptera</taxon>
        <taxon>Sternorrhyncha</taxon>
        <taxon>Coccoidea</taxon>
        <taxon>Coccidae</taxon>
        <taxon>Parthenolecanium</taxon>
    </lineage>
</organism>
<sequence length="341" mass="36844">MTDPSFTNELFKDTFGLKQELPMNEDSNFSNISGCMPIPSRRNLDMNPMKDYSIDFGDASPLIQDHEKYTEINTNHLWSSTINGVDVELTKMEDDDIFQVDESDLIRDSNLSTLTDLNPNRDILDDLNFDDLLLPSEFCVLNVPSLQRHSPSHLLATATPANSYDSSYSPFLADTAASPFYKDSLESSSIPSSPLNIITSNTKTYLSLESNNSTLNSPTLLSPSSNSAGTPQKPSSLHELLLKKDPLLLSPGSSGSGSGQAAAKTLGQSVPGPSLLQTTVSRSSAVRTSPSSRLSSSAPTHLGLEQIWQRREPRPHLLSTGSLVEAGSASSLSTGKSMPSF</sequence>
<dbReference type="GO" id="GO:0005634">
    <property type="term" value="C:nucleus"/>
    <property type="evidence" value="ECO:0007669"/>
    <property type="project" value="TreeGrafter"/>
</dbReference>
<dbReference type="GO" id="GO:0000981">
    <property type="term" value="F:DNA-binding transcription factor activity, RNA polymerase II-specific"/>
    <property type="evidence" value="ECO:0007669"/>
    <property type="project" value="TreeGrafter"/>
</dbReference>
<dbReference type="GO" id="GO:0006986">
    <property type="term" value="P:response to unfolded protein"/>
    <property type="evidence" value="ECO:0007669"/>
    <property type="project" value="InterPro"/>
</dbReference>
<dbReference type="Proteomes" id="UP001367676">
    <property type="component" value="Unassembled WGS sequence"/>
</dbReference>
<evidence type="ECO:0000256" key="1">
    <source>
        <dbReference type="SAM" id="MobiDB-lite"/>
    </source>
</evidence>
<gene>
    <name evidence="2" type="ORF">V9T40_014724</name>
</gene>